<dbReference type="PROSITE" id="PS50109">
    <property type="entry name" value="HIS_KIN"/>
    <property type="match status" value="1"/>
</dbReference>
<proteinExistence type="predicted"/>
<dbReference type="SMART" id="SM00387">
    <property type="entry name" value="HATPase_c"/>
    <property type="match status" value="1"/>
</dbReference>
<dbReference type="InterPro" id="IPR003594">
    <property type="entry name" value="HATPase_dom"/>
</dbReference>
<dbReference type="AlphaFoldDB" id="A0A7Z0QNY1"/>
<comment type="subcellular location">
    <subcellularLocation>
        <location evidence="2">Membrane</location>
    </subcellularLocation>
</comment>
<keyword evidence="6 10" id="KW-0812">Transmembrane</keyword>
<dbReference type="Gene3D" id="1.10.287.130">
    <property type="match status" value="1"/>
</dbReference>
<evidence type="ECO:0000256" key="10">
    <source>
        <dbReference type="SAM" id="Phobius"/>
    </source>
</evidence>
<dbReference type="RefSeq" id="WP_180543387.1">
    <property type="nucleotide sequence ID" value="NZ_JACCJZ010000005.1"/>
</dbReference>
<dbReference type="Pfam" id="PF00512">
    <property type="entry name" value="HisKA"/>
    <property type="match status" value="1"/>
</dbReference>
<evidence type="ECO:0000256" key="1">
    <source>
        <dbReference type="ARBA" id="ARBA00000085"/>
    </source>
</evidence>
<dbReference type="EMBL" id="JACCJZ010000005">
    <property type="protein sequence ID" value="NYZ61619.1"/>
    <property type="molecule type" value="Genomic_DNA"/>
</dbReference>
<dbReference type="EC" id="2.7.13.3" evidence="3"/>
<keyword evidence="5" id="KW-0808">Transferase</keyword>
<evidence type="ECO:0000259" key="11">
    <source>
        <dbReference type="PROSITE" id="PS50109"/>
    </source>
</evidence>
<dbReference type="Pfam" id="PF02518">
    <property type="entry name" value="HATPase_c"/>
    <property type="match status" value="1"/>
</dbReference>
<feature type="domain" description="Histidine kinase" evidence="11">
    <location>
        <begin position="230"/>
        <end position="436"/>
    </location>
</feature>
<organism evidence="12 13">
    <name type="scientific">Luteimonas deserti</name>
    <dbReference type="NCBI Taxonomy" id="2752306"/>
    <lineage>
        <taxon>Bacteria</taxon>
        <taxon>Pseudomonadati</taxon>
        <taxon>Pseudomonadota</taxon>
        <taxon>Gammaproteobacteria</taxon>
        <taxon>Lysobacterales</taxon>
        <taxon>Lysobacteraceae</taxon>
        <taxon>Luteimonas</taxon>
    </lineage>
</organism>
<comment type="caution">
    <text evidence="12">The sequence shown here is derived from an EMBL/GenBank/DDBJ whole genome shotgun (WGS) entry which is preliminary data.</text>
</comment>
<dbReference type="PANTHER" id="PTHR45436">
    <property type="entry name" value="SENSOR HISTIDINE KINASE YKOH"/>
    <property type="match status" value="1"/>
</dbReference>
<dbReference type="InterPro" id="IPR005467">
    <property type="entry name" value="His_kinase_dom"/>
</dbReference>
<sequence>MPQGLPNRIRDAFTLQAVVAGITLILCVMTAALVGREVVARQWLRAEAEAYWLARDTNAAYPPPYGVNIQGYFVPADGGPYDSILVGDRAVANLIWFKGAPEGFSKRRDTEGVLLVERRETGTLYLAASMSLFDRLLALAAGGLALLTVATIFVVSWLTYRTSKRMVLPIHHLADEVGRWVPSGDDDDVPVPLEPREGVGREAQALSTALHGLGVRVAAFIRREREFTRDASHELRTPLTVIRVASDMIASDPATPAHQQRPLARIRRASEDMEAVIDALLVLARERGVMPQSEIFDVQEIVEDEIDKMRPMFESKHLDVRVDARARPRLEAPPRVLGVMLGHLLRNAWAFTERGSVEVVIERDRIIVRDTGIGMSSEVLQRVYDPFYRADPFSQTGKGIGLSIVRRLGTRFGWPVALESTPGEGTTVTIVLAEHLV</sequence>
<evidence type="ECO:0000256" key="3">
    <source>
        <dbReference type="ARBA" id="ARBA00012438"/>
    </source>
</evidence>
<evidence type="ECO:0000256" key="7">
    <source>
        <dbReference type="ARBA" id="ARBA00022777"/>
    </source>
</evidence>
<dbReference type="CDD" id="cd00082">
    <property type="entry name" value="HisKA"/>
    <property type="match status" value="1"/>
</dbReference>
<comment type="catalytic activity">
    <reaction evidence="1">
        <text>ATP + protein L-histidine = ADP + protein N-phospho-L-histidine.</text>
        <dbReference type="EC" id="2.7.13.3"/>
    </reaction>
</comment>
<feature type="transmembrane region" description="Helical" evidence="10">
    <location>
        <begin position="12"/>
        <end position="35"/>
    </location>
</feature>
<evidence type="ECO:0000313" key="12">
    <source>
        <dbReference type="EMBL" id="NYZ61619.1"/>
    </source>
</evidence>
<protein>
    <recommendedName>
        <fullName evidence="3">histidine kinase</fullName>
        <ecNumber evidence="3">2.7.13.3</ecNumber>
    </recommendedName>
</protein>
<dbReference type="InterPro" id="IPR003661">
    <property type="entry name" value="HisK_dim/P_dom"/>
</dbReference>
<dbReference type="Proteomes" id="UP000589896">
    <property type="component" value="Unassembled WGS sequence"/>
</dbReference>
<keyword evidence="8 10" id="KW-1133">Transmembrane helix</keyword>
<evidence type="ECO:0000256" key="4">
    <source>
        <dbReference type="ARBA" id="ARBA00022553"/>
    </source>
</evidence>
<feature type="transmembrane region" description="Helical" evidence="10">
    <location>
        <begin position="136"/>
        <end position="160"/>
    </location>
</feature>
<dbReference type="InterPro" id="IPR004358">
    <property type="entry name" value="Sig_transdc_His_kin-like_C"/>
</dbReference>
<evidence type="ECO:0000256" key="6">
    <source>
        <dbReference type="ARBA" id="ARBA00022692"/>
    </source>
</evidence>
<accession>A0A7Z0QNY1</accession>
<gene>
    <name evidence="12" type="ORF">H0E82_02400</name>
</gene>
<evidence type="ECO:0000256" key="5">
    <source>
        <dbReference type="ARBA" id="ARBA00022679"/>
    </source>
</evidence>
<name>A0A7Z0QNY1_9GAMM</name>
<dbReference type="SMART" id="SM00388">
    <property type="entry name" value="HisKA"/>
    <property type="match status" value="1"/>
</dbReference>
<keyword evidence="4" id="KW-0597">Phosphoprotein</keyword>
<dbReference type="Gene3D" id="3.30.565.10">
    <property type="entry name" value="Histidine kinase-like ATPase, C-terminal domain"/>
    <property type="match status" value="1"/>
</dbReference>
<dbReference type="GO" id="GO:0000155">
    <property type="term" value="F:phosphorelay sensor kinase activity"/>
    <property type="evidence" value="ECO:0007669"/>
    <property type="project" value="InterPro"/>
</dbReference>
<keyword evidence="9 10" id="KW-0472">Membrane</keyword>
<keyword evidence="7 12" id="KW-0418">Kinase</keyword>
<evidence type="ECO:0000256" key="8">
    <source>
        <dbReference type="ARBA" id="ARBA00022989"/>
    </source>
</evidence>
<dbReference type="InterPro" id="IPR036097">
    <property type="entry name" value="HisK_dim/P_sf"/>
</dbReference>
<evidence type="ECO:0000313" key="13">
    <source>
        <dbReference type="Proteomes" id="UP000589896"/>
    </source>
</evidence>
<evidence type="ECO:0000256" key="9">
    <source>
        <dbReference type="ARBA" id="ARBA00023136"/>
    </source>
</evidence>
<dbReference type="SUPFAM" id="SSF55874">
    <property type="entry name" value="ATPase domain of HSP90 chaperone/DNA topoisomerase II/histidine kinase"/>
    <property type="match status" value="1"/>
</dbReference>
<dbReference type="SUPFAM" id="SSF47384">
    <property type="entry name" value="Homodimeric domain of signal transducing histidine kinase"/>
    <property type="match status" value="1"/>
</dbReference>
<dbReference type="PRINTS" id="PR00344">
    <property type="entry name" value="BCTRLSENSOR"/>
</dbReference>
<dbReference type="InterPro" id="IPR050428">
    <property type="entry name" value="TCS_sensor_his_kinase"/>
</dbReference>
<reference evidence="12 13" key="1">
    <citation type="submission" date="2020-07" db="EMBL/GenBank/DDBJ databases">
        <title>isolation of Luteimonas sp. SJ-16.</title>
        <authorList>
            <person name="Huang X.-X."/>
            <person name="Xu L."/>
            <person name="Sun J.-Q."/>
        </authorList>
    </citation>
    <scope>NUCLEOTIDE SEQUENCE [LARGE SCALE GENOMIC DNA]</scope>
    <source>
        <strain evidence="12 13">SJ-16</strain>
    </source>
</reference>
<dbReference type="InterPro" id="IPR036890">
    <property type="entry name" value="HATPase_C_sf"/>
</dbReference>
<dbReference type="PANTHER" id="PTHR45436:SF16">
    <property type="entry name" value="HISTIDINE KINASE"/>
    <property type="match status" value="1"/>
</dbReference>
<keyword evidence="13" id="KW-1185">Reference proteome</keyword>
<dbReference type="GO" id="GO:0005886">
    <property type="term" value="C:plasma membrane"/>
    <property type="evidence" value="ECO:0007669"/>
    <property type="project" value="TreeGrafter"/>
</dbReference>
<evidence type="ECO:0000256" key="2">
    <source>
        <dbReference type="ARBA" id="ARBA00004370"/>
    </source>
</evidence>